<proteinExistence type="inferred from homology"/>
<name>A0A150IHR9_9EURY</name>
<dbReference type="Pfam" id="PF06857">
    <property type="entry name" value="ACP"/>
    <property type="match status" value="1"/>
</dbReference>
<comment type="caution">
    <text evidence="4">The sequence shown here is derived from an EMBL/GenBank/DDBJ whole genome shotgun (WGS) entry which is preliminary data.</text>
</comment>
<keyword evidence="3" id="KW-0597">Phosphoprotein</keyword>
<protein>
    <submittedName>
        <fullName evidence="4">Malonate decarboxylase subunit delta</fullName>
    </submittedName>
</protein>
<evidence type="ECO:0000256" key="3">
    <source>
        <dbReference type="ARBA" id="ARBA00022553"/>
    </source>
</evidence>
<dbReference type="PATRIC" id="fig|1706436.3.peg.1716"/>
<dbReference type="InterPro" id="IPR009662">
    <property type="entry name" value="Malonate_deCO2ase_dsu"/>
</dbReference>
<gene>
    <name evidence="4" type="ORF">APG10_01699</name>
    <name evidence="5" type="ORF">APG12_00864</name>
</gene>
<dbReference type="PATRIC" id="fig|1706438.3.peg.870"/>
<keyword evidence="2" id="KW-0963">Cytoplasm</keyword>
<dbReference type="NCBIfam" id="TIGR03130">
    <property type="entry name" value="malonate_delta"/>
    <property type="match status" value="1"/>
</dbReference>
<evidence type="ECO:0000313" key="6">
    <source>
        <dbReference type="Proteomes" id="UP000092401"/>
    </source>
</evidence>
<evidence type="ECO:0000313" key="7">
    <source>
        <dbReference type="Proteomes" id="UP000092403"/>
    </source>
</evidence>
<dbReference type="GO" id="GO:0005737">
    <property type="term" value="C:cytoplasm"/>
    <property type="evidence" value="ECO:0007669"/>
    <property type="project" value="UniProtKB-SubCell"/>
</dbReference>
<dbReference type="Proteomes" id="UP000092401">
    <property type="component" value="Unassembled WGS sequence"/>
</dbReference>
<dbReference type="EMBL" id="LNGE01000062">
    <property type="protein sequence ID" value="KYC44482.1"/>
    <property type="molecule type" value="Genomic_DNA"/>
</dbReference>
<sequence>MALTELNFEFKPETPKTIVEEWSHVGVVGSGDLEVLIEKEKALKGSIKIHILTTVVGFDDVWETVVKKFIDKTGLSGVKVSINDNAATPAVVIRRLQQAVDNGGGLQ</sequence>
<evidence type="ECO:0000313" key="4">
    <source>
        <dbReference type="EMBL" id="KYC44482.1"/>
    </source>
</evidence>
<dbReference type="EMBL" id="LNJC01000015">
    <property type="protein sequence ID" value="KYC50336.1"/>
    <property type="molecule type" value="Genomic_DNA"/>
</dbReference>
<dbReference type="InterPro" id="IPR023439">
    <property type="entry name" value="Mal_deCO2ase/Cit_lyase_ACP"/>
</dbReference>
<reference evidence="6 7" key="1">
    <citation type="journal article" date="2016" name="ISME J.">
        <title>Chasing the elusive Euryarchaeota class WSA2: genomes reveal a uniquely fastidious methyl-reducing methanogen.</title>
        <authorList>
            <person name="Nobu M.K."/>
            <person name="Narihiro T."/>
            <person name="Kuroda K."/>
            <person name="Mei R."/>
            <person name="Liu W.T."/>
        </authorList>
    </citation>
    <scope>NUCLEOTIDE SEQUENCE [LARGE SCALE GENOMIC DNA]</scope>
    <source>
        <strain evidence="4">B03fssc0709_Meth_Bin005</strain>
        <strain evidence="5">BMIXfssc0709_Meth_Bin006</strain>
    </source>
</reference>
<organism evidence="4 6">
    <name type="scientific">Candidatus Methanofastidiosum methylothiophilum</name>
    <dbReference type="NCBI Taxonomy" id="1705564"/>
    <lineage>
        <taxon>Archaea</taxon>
        <taxon>Methanobacteriati</taxon>
        <taxon>Methanobacteriota</taxon>
        <taxon>Stenosarchaea group</taxon>
        <taxon>Candidatus Methanofastidiosia</taxon>
        <taxon>Candidatus Methanofastidiosales</taxon>
        <taxon>Candidatus Methanofastidiosaceae</taxon>
        <taxon>Candidatus Methanofastidiosum</taxon>
    </lineage>
</organism>
<accession>A0A150IZD2</accession>
<comment type="subcellular location">
    <subcellularLocation>
        <location evidence="1">Cytoplasm</location>
    </subcellularLocation>
</comment>
<evidence type="ECO:0000256" key="1">
    <source>
        <dbReference type="ARBA" id="ARBA00004496"/>
    </source>
</evidence>
<dbReference type="AlphaFoldDB" id="A0A150IHR9"/>
<evidence type="ECO:0000256" key="2">
    <source>
        <dbReference type="ARBA" id="ARBA00022490"/>
    </source>
</evidence>
<accession>A0A150IHR9</accession>
<evidence type="ECO:0000313" key="5">
    <source>
        <dbReference type="EMBL" id="KYC50336.1"/>
    </source>
</evidence>
<dbReference type="Proteomes" id="UP000092403">
    <property type="component" value="Unassembled WGS sequence"/>
</dbReference>
<dbReference type="HAMAP" id="MF_00710">
    <property type="entry name" value="Malonate_deCO2ase_dsu"/>
    <property type="match status" value="1"/>
</dbReference>